<comment type="caution">
    <text evidence="2">The sequence shown here is derived from an EMBL/GenBank/DDBJ whole genome shotgun (WGS) entry which is preliminary data.</text>
</comment>
<evidence type="ECO:0000313" key="3">
    <source>
        <dbReference type="Proteomes" id="UP000441389"/>
    </source>
</evidence>
<name>A0A6I4IXC7_9SPHN</name>
<dbReference type="EMBL" id="WQMS01000002">
    <property type="protein sequence ID" value="MVO76842.1"/>
    <property type="molecule type" value="Genomic_DNA"/>
</dbReference>
<sequence>MLEKTCLTAAALLGLGAIANGVFMLVSPAGWYFAVPGVTTTGPFNQHFIRDIGIIFIFIGCGFLLGIVRPVHRVLLWGAPVMWLWGHALFHFWEVAVGICGPSVLVRDFPAVTLPALIGAAITAWAVADARDICRQSSGFRPVARQVG</sequence>
<keyword evidence="1" id="KW-1133">Transmembrane helix</keyword>
<proteinExistence type="predicted"/>
<dbReference type="AlphaFoldDB" id="A0A6I4IXC7"/>
<feature type="transmembrane region" description="Helical" evidence="1">
    <location>
        <begin position="48"/>
        <end position="67"/>
    </location>
</feature>
<keyword evidence="1" id="KW-0812">Transmembrane</keyword>
<accession>A0A6I4IXC7</accession>
<reference evidence="2 3" key="1">
    <citation type="submission" date="2019-12" db="EMBL/GenBank/DDBJ databases">
        <authorList>
            <person name="Huq M.A."/>
        </authorList>
    </citation>
    <scope>NUCLEOTIDE SEQUENCE [LARGE SCALE GENOMIC DNA]</scope>
    <source>
        <strain evidence="2 3">MAH-20</strain>
    </source>
</reference>
<feature type="transmembrane region" description="Helical" evidence="1">
    <location>
        <begin position="74"/>
        <end position="93"/>
    </location>
</feature>
<feature type="transmembrane region" description="Helical" evidence="1">
    <location>
        <begin position="109"/>
        <end position="128"/>
    </location>
</feature>
<keyword evidence="3" id="KW-1185">Reference proteome</keyword>
<gene>
    <name evidence="2" type="ORF">GON01_02670</name>
</gene>
<protein>
    <submittedName>
        <fullName evidence="2">Uncharacterized protein</fullName>
    </submittedName>
</protein>
<evidence type="ECO:0000256" key="1">
    <source>
        <dbReference type="SAM" id="Phobius"/>
    </source>
</evidence>
<evidence type="ECO:0000313" key="2">
    <source>
        <dbReference type="EMBL" id="MVO76842.1"/>
    </source>
</evidence>
<organism evidence="2 3">
    <name type="scientific">Sphingomonas horti</name>
    <dbReference type="NCBI Taxonomy" id="2682842"/>
    <lineage>
        <taxon>Bacteria</taxon>
        <taxon>Pseudomonadati</taxon>
        <taxon>Pseudomonadota</taxon>
        <taxon>Alphaproteobacteria</taxon>
        <taxon>Sphingomonadales</taxon>
        <taxon>Sphingomonadaceae</taxon>
        <taxon>Sphingomonas</taxon>
    </lineage>
</organism>
<dbReference type="Proteomes" id="UP000441389">
    <property type="component" value="Unassembled WGS sequence"/>
</dbReference>
<keyword evidence="1" id="KW-0472">Membrane</keyword>